<dbReference type="KEGG" id="rsp:RSP_6248"/>
<dbReference type="GO" id="GO:0003676">
    <property type="term" value="F:nucleic acid binding"/>
    <property type="evidence" value="ECO:0007669"/>
    <property type="project" value="InterPro"/>
</dbReference>
<dbReference type="EnsemblBacteria" id="ABA79168">
    <property type="protein sequence ID" value="ABA79168"/>
    <property type="gene ID" value="RSP_6248"/>
</dbReference>
<gene>
    <name evidence="2" type="ORF">RSP_6248</name>
</gene>
<evidence type="ECO:0000313" key="3">
    <source>
        <dbReference type="Proteomes" id="UP000002703"/>
    </source>
</evidence>
<dbReference type="AlphaFoldDB" id="Q3J216"/>
<sequence length="126" mass="14692">MTNRKQSNWSSSKRKVTAAYRKNRDIVRNRDQGICVRCFMLTGRIVLASDCDHLQNVNSGGTDDLSNLWMLCKDCHRSKTQRESNGLIGFDPIIDYDTGWPIPEMDWKQVISERNREYFKPKSFSL</sequence>
<dbReference type="Gene3D" id="1.10.30.50">
    <property type="match status" value="1"/>
</dbReference>
<dbReference type="Pfam" id="PF01844">
    <property type="entry name" value="HNH"/>
    <property type="match status" value="1"/>
</dbReference>
<feature type="domain" description="HNH nuclease" evidence="1">
    <location>
        <begin position="22"/>
        <end position="77"/>
    </location>
</feature>
<name>Q3J216_CERS4</name>
<accession>Q3J216</accession>
<dbReference type="GO" id="GO:0004519">
    <property type="term" value="F:endonuclease activity"/>
    <property type="evidence" value="ECO:0007669"/>
    <property type="project" value="InterPro"/>
</dbReference>
<dbReference type="GO" id="GO:0008270">
    <property type="term" value="F:zinc ion binding"/>
    <property type="evidence" value="ECO:0007669"/>
    <property type="project" value="InterPro"/>
</dbReference>
<dbReference type="CDD" id="cd00085">
    <property type="entry name" value="HNHc"/>
    <property type="match status" value="1"/>
</dbReference>
<reference evidence="3" key="1">
    <citation type="submission" date="2005-09" db="EMBL/GenBank/DDBJ databases">
        <title>Complete sequence of chromosome 1 of Rhodobacter sphaeroides 2.4.1.</title>
        <authorList>
            <person name="Copeland A."/>
            <person name="Lucas S."/>
            <person name="Lapidus A."/>
            <person name="Barry K."/>
            <person name="Detter J.C."/>
            <person name="Glavina T."/>
            <person name="Hammon N."/>
            <person name="Israni S."/>
            <person name="Pitluck S."/>
            <person name="Richardson P."/>
            <person name="Mackenzie C."/>
            <person name="Choudhary M."/>
            <person name="Larimer F."/>
            <person name="Hauser L.J."/>
            <person name="Land M."/>
            <person name="Donohue T.J."/>
            <person name="Kaplan S."/>
        </authorList>
    </citation>
    <scope>NUCLEOTIDE SEQUENCE [LARGE SCALE GENOMIC DNA]</scope>
    <source>
        <strain evidence="3">ATCC 17023 / DSM 158 / JCM 6121 / CCUG 31486 / LMG 2827 / NBRC 12203 / NCIMB 8253 / ATH 2.4.1.</strain>
    </source>
</reference>
<dbReference type="PhylomeDB" id="Q3J216"/>
<dbReference type="OrthoDB" id="5292295at2"/>
<proteinExistence type="predicted"/>
<dbReference type="InterPro" id="IPR003615">
    <property type="entry name" value="HNH_nuc"/>
</dbReference>
<dbReference type="InterPro" id="IPR002711">
    <property type="entry name" value="HNH"/>
</dbReference>
<keyword evidence="3" id="KW-1185">Reference proteome</keyword>
<evidence type="ECO:0000313" key="2">
    <source>
        <dbReference type="EMBL" id="ABA79168.1"/>
    </source>
</evidence>
<dbReference type="SMART" id="SM00507">
    <property type="entry name" value="HNHc"/>
    <property type="match status" value="1"/>
</dbReference>
<organism evidence="2 3">
    <name type="scientific">Cereibacter sphaeroides (strain ATCC 17023 / DSM 158 / JCM 6121 / CCUG 31486 / LMG 2827 / NBRC 12203 / NCIMB 8253 / ATH 2.4.1.)</name>
    <name type="common">Rhodobacter sphaeroides</name>
    <dbReference type="NCBI Taxonomy" id="272943"/>
    <lineage>
        <taxon>Bacteria</taxon>
        <taxon>Pseudomonadati</taxon>
        <taxon>Pseudomonadota</taxon>
        <taxon>Alphaproteobacteria</taxon>
        <taxon>Rhodobacterales</taxon>
        <taxon>Paracoccaceae</taxon>
        <taxon>Cereibacter</taxon>
    </lineage>
</organism>
<evidence type="ECO:0000259" key="1">
    <source>
        <dbReference type="SMART" id="SM00507"/>
    </source>
</evidence>
<protein>
    <submittedName>
        <fullName evidence="2">Class I holin</fullName>
    </submittedName>
</protein>
<dbReference type="Proteomes" id="UP000002703">
    <property type="component" value="Chromosome 1"/>
</dbReference>
<dbReference type="EMBL" id="CP000143">
    <property type="protein sequence ID" value="ABA79168.1"/>
    <property type="molecule type" value="Genomic_DNA"/>
</dbReference>
<dbReference type="STRING" id="272943.RSP_6248"/>